<dbReference type="AlphaFoldDB" id="A0A7R9KGK2"/>
<comment type="similarity">
    <text evidence="3">Belongs to the glycosyltransferase 23 family.</text>
</comment>
<evidence type="ECO:0000256" key="4">
    <source>
        <dbReference type="SAM" id="Coils"/>
    </source>
</evidence>
<dbReference type="OrthoDB" id="2014825at2759"/>
<gene>
    <name evidence="7" type="ORF">OSB1V03_LOCUS2920</name>
</gene>
<dbReference type="Proteomes" id="UP000759131">
    <property type="component" value="Unassembled WGS sequence"/>
</dbReference>
<keyword evidence="4" id="KW-0175">Coiled coil</keyword>
<dbReference type="GO" id="GO:0046921">
    <property type="term" value="F:alpha-(1-&gt;6)-fucosyltransferase activity"/>
    <property type="evidence" value="ECO:0007669"/>
    <property type="project" value="TreeGrafter"/>
</dbReference>
<keyword evidence="2 3" id="KW-0808">Transferase</keyword>
<feature type="domain" description="GT23" evidence="6">
    <location>
        <begin position="186"/>
        <end position="487"/>
    </location>
</feature>
<keyword evidence="1 3" id="KW-0328">Glycosyltransferase</keyword>
<dbReference type="InterPro" id="IPR036028">
    <property type="entry name" value="SH3-like_dom_sf"/>
</dbReference>
<feature type="coiled-coil region" evidence="4">
    <location>
        <begin position="36"/>
        <end position="77"/>
    </location>
</feature>
<dbReference type="EMBL" id="CAJPIZ010001110">
    <property type="protein sequence ID" value="CAG2102887.1"/>
    <property type="molecule type" value="Genomic_DNA"/>
</dbReference>
<dbReference type="GO" id="GO:0006487">
    <property type="term" value="P:protein N-linked glycosylation"/>
    <property type="evidence" value="ECO:0007669"/>
    <property type="project" value="TreeGrafter"/>
</dbReference>
<keyword evidence="8" id="KW-1185">Reference proteome</keyword>
<proteinExistence type="inferred from homology"/>
<dbReference type="InterPro" id="IPR045573">
    <property type="entry name" value="Fut8_N_cat"/>
</dbReference>
<evidence type="ECO:0000256" key="1">
    <source>
        <dbReference type="ARBA" id="ARBA00022676"/>
    </source>
</evidence>
<protein>
    <recommendedName>
        <fullName evidence="6">GT23 domain-containing protein</fullName>
    </recommendedName>
</protein>
<evidence type="ECO:0000256" key="3">
    <source>
        <dbReference type="PROSITE-ProRule" id="PRU00992"/>
    </source>
</evidence>
<feature type="signal peptide" evidence="5">
    <location>
        <begin position="1"/>
        <end position="29"/>
    </location>
</feature>
<dbReference type="InterPro" id="IPR027350">
    <property type="entry name" value="GT23_dom"/>
</dbReference>
<sequence>MKSRMLFVLVSLSWLLLIFFLLNVSSVQRLPEETNTVQVDNRYAKLNDRLNEANRQIELLMEQNKHLAQNLKTLTDLKVNPQELSVERPEAVKVKDALALNAFPGTPFETSLRRVRQNVDEIWHYLRTKMDKKSMGFVNDLRYNMFYELDVLSDRDNRWRNQELKNLSDFVQNRIHRLQNPSDCENAKKLVCDLNKYCGFGCQIHHLAHCFVAALALNRTLICDTQDWRSSSGEQNVWNKLFQPISQTCVNPNGHNRTDWGDDKRLHSYQVMYYPIIDYITPLPEFLPLVIPQQIADPLIRQSGEPFIWFIGNVLKYMLRPSDQLSQFMDTFKRDNQFSHPIVGIHVRRTDKIGTEAKFHTIDEYMFYVEDFYNKLDLKSVRQSANKKAQRLVYLATDEPNVWLKEIKPYQERGYVFKGDIKLSQSADPSQRQEFESLHDVVVDLLLLSQCDYIVCTFSSQICRMAFELMQTRHSSTQDMSQAFYSLDDIYYFGGQVFHGKKAIVSHSAQSKREISFNAGDILGIERNEHNGYNTGDHNRTKRKGLYPRFKVTEFVESKPFAAFH</sequence>
<reference evidence="7" key="1">
    <citation type="submission" date="2020-11" db="EMBL/GenBank/DDBJ databases">
        <authorList>
            <person name="Tran Van P."/>
        </authorList>
    </citation>
    <scope>NUCLEOTIDE SEQUENCE</scope>
</reference>
<dbReference type="PROSITE" id="PS51659">
    <property type="entry name" value="GT23"/>
    <property type="match status" value="1"/>
</dbReference>
<feature type="region of interest" description="Important for donor substrate binding" evidence="3">
    <location>
        <begin position="348"/>
        <end position="349"/>
    </location>
</feature>
<evidence type="ECO:0000313" key="8">
    <source>
        <dbReference type="Proteomes" id="UP000759131"/>
    </source>
</evidence>
<evidence type="ECO:0000259" key="6">
    <source>
        <dbReference type="PROSITE" id="PS51659"/>
    </source>
</evidence>
<keyword evidence="5" id="KW-0732">Signal</keyword>
<dbReference type="SUPFAM" id="SSF50044">
    <property type="entry name" value="SH3-domain"/>
    <property type="match status" value="1"/>
</dbReference>
<evidence type="ECO:0000313" key="7">
    <source>
        <dbReference type="EMBL" id="CAD7622457.1"/>
    </source>
</evidence>
<dbReference type="EMBL" id="OC855685">
    <property type="protein sequence ID" value="CAD7622457.1"/>
    <property type="molecule type" value="Genomic_DNA"/>
</dbReference>
<accession>A0A7R9KGK2</accession>
<dbReference type="PANTHER" id="PTHR13132:SF29">
    <property type="entry name" value="ALPHA-(1,6)-FUCOSYLTRANSFERASE"/>
    <property type="match status" value="1"/>
</dbReference>
<dbReference type="Gene3D" id="2.30.30.40">
    <property type="entry name" value="SH3 Domains"/>
    <property type="match status" value="1"/>
</dbReference>
<evidence type="ECO:0000256" key="5">
    <source>
        <dbReference type="SAM" id="SignalP"/>
    </source>
</evidence>
<dbReference type="CDD" id="cd11300">
    <property type="entry name" value="Fut8_like"/>
    <property type="match status" value="1"/>
</dbReference>
<evidence type="ECO:0000256" key="2">
    <source>
        <dbReference type="ARBA" id="ARBA00022679"/>
    </source>
</evidence>
<dbReference type="Gene3D" id="3.40.50.11350">
    <property type="match status" value="1"/>
</dbReference>
<name>A0A7R9KGK2_9ACAR</name>
<dbReference type="PANTHER" id="PTHR13132">
    <property type="entry name" value="ALPHA- 1,6 -FUCOSYLTRANSFERASE"/>
    <property type="match status" value="1"/>
</dbReference>
<feature type="chain" id="PRO_5035680130" description="GT23 domain-containing protein" evidence="5">
    <location>
        <begin position="30"/>
        <end position="565"/>
    </location>
</feature>
<organism evidence="7">
    <name type="scientific">Medioppia subpectinata</name>
    <dbReference type="NCBI Taxonomy" id="1979941"/>
    <lineage>
        <taxon>Eukaryota</taxon>
        <taxon>Metazoa</taxon>
        <taxon>Ecdysozoa</taxon>
        <taxon>Arthropoda</taxon>
        <taxon>Chelicerata</taxon>
        <taxon>Arachnida</taxon>
        <taxon>Acari</taxon>
        <taxon>Acariformes</taxon>
        <taxon>Sarcoptiformes</taxon>
        <taxon>Oribatida</taxon>
        <taxon>Brachypylina</taxon>
        <taxon>Oppioidea</taxon>
        <taxon>Oppiidae</taxon>
        <taxon>Medioppia</taxon>
    </lineage>
</organism>
<dbReference type="Pfam" id="PF19745">
    <property type="entry name" value="FUT8_N_cat"/>
    <property type="match status" value="1"/>
</dbReference>